<protein>
    <submittedName>
        <fullName evidence="4">Efflux RND transporter periplasmic adaptor subunit</fullName>
    </submittedName>
</protein>
<feature type="coiled-coil region" evidence="2">
    <location>
        <begin position="106"/>
        <end position="164"/>
    </location>
</feature>
<keyword evidence="2" id="KW-0175">Coiled coil</keyword>
<evidence type="ECO:0000313" key="4">
    <source>
        <dbReference type="EMBL" id="WOO42490.1"/>
    </source>
</evidence>
<name>A0AAQ3LEJ2_9BACT</name>
<dbReference type="AlphaFoldDB" id="A0AAQ3LEJ2"/>
<evidence type="ECO:0000256" key="1">
    <source>
        <dbReference type="ARBA" id="ARBA00009477"/>
    </source>
</evidence>
<dbReference type="RefSeq" id="WP_317835012.1">
    <property type="nucleotide sequence ID" value="NZ_CP136920.1"/>
</dbReference>
<dbReference type="SUPFAM" id="SSF111369">
    <property type="entry name" value="HlyD-like secretion proteins"/>
    <property type="match status" value="1"/>
</dbReference>
<gene>
    <name evidence="4" type="ORF">RZN69_05265</name>
</gene>
<dbReference type="NCBIfam" id="TIGR01730">
    <property type="entry name" value="RND_mfp"/>
    <property type="match status" value="1"/>
</dbReference>
<dbReference type="Gene3D" id="2.40.50.100">
    <property type="match status" value="1"/>
</dbReference>
<dbReference type="InterPro" id="IPR058624">
    <property type="entry name" value="MdtA-like_HH"/>
</dbReference>
<evidence type="ECO:0000256" key="2">
    <source>
        <dbReference type="SAM" id="Coils"/>
    </source>
</evidence>
<feature type="domain" description="Multidrug resistance protein MdtA-like alpha-helical hairpin" evidence="3">
    <location>
        <begin position="102"/>
        <end position="166"/>
    </location>
</feature>
<accession>A0AAQ3LEJ2</accession>
<organism evidence="4 5">
    <name type="scientific">Rubellicoccus peritrichatus</name>
    <dbReference type="NCBI Taxonomy" id="3080537"/>
    <lineage>
        <taxon>Bacteria</taxon>
        <taxon>Pseudomonadati</taxon>
        <taxon>Verrucomicrobiota</taxon>
        <taxon>Opitutia</taxon>
        <taxon>Puniceicoccales</taxon>
        <taxon>Cerasicoccaceae</taxon>
        <taxon>Rubellicoccus</taxon>
    </lineage>
</organism>
<dbReference type="PROSITE" id="PS51257">
    <property type="entry name" value="PROKAR_LIPOPROTEIN"/>
    <property type="match status" value="1"/>
</dbReference>
<dbReference type="InterPro" id="IPR006143">
    <property type="entry name" value="RND_pump_MFP"/>
</dbReference>
<dbReference type="Gene3D" id="2.40.420.20">
    <property type="match status" value="1"/>
</dbReference>
<dbReference type="GO" id="GO:1990281">
    <property type="term" value="C:efflux pump complex"/>
    <property type="evidence" value="ECO:0007669"/>
    <property type="project" value="TreeGrafter"/>
</dbReference>
<dbReference type="GO" id="GO:0015562">
    <property type="term" value="F:efflux transmembrane transporter activity"/>
    <property type="evidence" value="ECO:0007669"/>
    <property type="project" value="TreeGrafter"/>
</dbReference>
<reference evidence="4 5" key="1">
    <citation type="submission" date="2023-10" db="EMBL/GenBank/DDBJ databases">
        <title>Rubellicoccus peritrichatus gen. nov., sp. nov., isolated from an algae of coral reef tank.</title>
        <authorList>
            <person name="Luo J."/>
        </authorList>
    </citation>
    <scope>NUCLEOTIDE SEQUENCE [LARGE SCALE GENOMIC DNA]</scope>
    <source>
        <strain evidence="4 5">CR14</strain>
    </source>
</reference>
<proteinExistence type="inferred from homology"/>
<dbReference type="Proteomes" id="UP001304300">
    <property type="component" value="Chromosome"/>
</dbReference>
<dbReference type="EMBL" id="CP136920">
    <property type="protein sequence ID" value="WOO42490.1"/>
    <property type="molecule type" value="Genomic_DNA"/>
</dbReference>
<dbReference type="Gene3D" id="1.10.287.470">
    <property type="entry name" value="Helix hairpin bin"/>
    <property type="match status" value="1"/>
</dbReference>
<comment type="similarity">
    <text evidence="1">Belongs to the membrane fusion protein (MFP) (TC 8.A.1) family.</text>
</comment>
<dbReference type="Pfam" id="PF25876">
    <property type="entry name" value="HH_MFP_RND"/>
    <property type="match status" value="1"/>
</dbReference>
<evidence type="ECO:0000313" key="5">
    <source>
        <dbReference type="Proteomes" id="UP001304300"/>
    </source>
</evidence>
<evidence type="ECO:0000259" key="3">
    <source>
        <dbReference type="Pfam" id="PF25876"/>
    </source>
</evidence>
<sequence>MKTTTTLYSLIAVFLLGGCGKEEPSAERRVLKVETVEVVPQTGYEREARFLGMVESVQTSALAFELSGTVEAILVNEGDTVKAGQEIAHLDTSRLEAREKAQKAAVKEAEATLKLAEITMSRQQKLVFADASSEQELDEARQSRDVAEAAVSRLEAELESTEVDLRKSILLAPYDAAVARRYVDVGASISPTQSIVELLENDIPEIRVGVSPQAANEIRLGDQLTLSLPGREKLSEPAKVIRILPQRDASIRTVDIILQPVKASFELRPGDTVEVVIPQRIEASGFWIPRSALTESVRGLWAVFAVVHSKQAADHPMLDRRSVEVIHFDENRAYVDGPLQPGQLVVASGLHALSPGQHVETVSN</sequence>
<keyword evidence="5" id="KW-1185">Reference proteome</keyword>
<dbReference type="KEGG" id="puo:RZN69_05265"/>
<dbReference type="PANTHER" id="PTHR30469">
    <property type="entry name" value="MULTIDRUG RESISTANCE PROTEIN MDTA"/>
    <property type="match status" value="1"/>
</dbReference>
<dbReference type="Gene3D" id="2.40.30.170">
    <property type="match status" value="1"/>
</dbReference>